<sequence>MLNKINLEDLKEGVNIELLARQVVEGFITGLHKSPFHGFSVEFAEHRLYNEGESVKNVDWKLFAKTERMFTKRFEEETNLRCHLVLDASSSMFYPEHSLNKFQFSALCSAAIINLLKKQRDAFGLTVFAEDVEILTPAKSTIAHEKYIYHQLEKYLNEPVRNKKTNIVVCLHKIAESLPRRSMIVLFSDLFDNFSNEEDLSDVFSAFQHLKFNKHEIIVFNVLEKKHELEFDFENRPYHFIDSETGDQIKLNPAYHMKDYREKMASFKNNIDIKCAQLRVDLVDAYLEDGFNPTLNAWLIKRNRMS</sequence>
<dbReference type="PANTHER" id="PTHR33608:SF7">
    <property type="entry name" value="DUF58 DOMAIN-CONTAINING PROTEIN"/>
    <property type="match status" value="1"/>
</dbReference>
<reference evidence="3" key="2">
    <citation type="submission" date="2011-02" db="EMBL/GenBank/DDBJ databases">
        <title>The complete genome of Pedobacter saltans DSM 12145.</title>
        <authorList>
            <consortium name="US DOE Joint Genome Institute (JGI-PGF)"/>
            <person name="Lucas S."/>
            <person name="Copeland A."/>
            <person name="Lapidus A."/>
            <person name="Bruce D."/>
            <person name="Goodwin L."/>
            <person name="Pitluck S."/>
            <person name="Kyrpides N."/>
            <person name="Mavromatis K."/>
            <person name="Pagani I."/>
            <person name="Ivanova N."/>
            <person name="Ovchinnikova G."/>
            <person name="Lu M."/>
            <person name="Detter J.C."/>
            <person name="Han C."/>
            <person name="Land M."/>
            <person name="Hauser L."/>
            <person name="Markowitz V."/>
            <person name="Cheng J.-F."/>
            <person name="Hugenholtz P."/>
            <person name="Woyke T."/>
            <person name="Wu D."/>
            <person name="Tindall B."/>
            <person name="Pomrenke H.G."/>
            <person name="Brambilla E."/>
            <person name="Klenk H.-P."/>
            <person name="Eisen J.A."/>
        </authorList>
    </citation>
    <scope>NUCLEOTIDE SEQUENCE [LARGE SCALE GENOMIC DNA]</scope>
    <source>
        <strain evidence="3">ATCC 51119 / DSM 12145 / JCM 21818 / LMG 10337 / NBRC 100064 / NCIMB 13643</strain>
    </source>
</reference>
<dbReference type="PANTHER" id="PTHR33608">
    <property type="entry name" value="BLL2464 PROTEIN"/>
    <property type="match status" value="1"/>
</dbReference>
<dbReference type="Pfam" id="PF01882">
    <property type="entry name" value="DUF58"/>
    <property type="match status" value="1"/>
</dbReference>
<dbReference type="HOGENOM" id="CLU_054927_3_1_10"/>
<dbReference type="SMART" id="SM00327">
    <property type="entry name" value="VWA"/>
    <property type="match status" value="1"/>
</dbReference>
<dbReference type="OrthoDB" id="9776116at2"/>
<dbReference type="AlphaFoldDB" id="F0SDM9"/>
<feature type="domain" description="VWFA" evidence="1">
    <location>
        <begin position="79"/>
        <end position="253"/>
    </location>
</feature>
<dbReference type="KEGG" id="psn:Pedsa_0170"/>
<dbReference type="InterPro" id="IPR002035">
    <property type="entry name" value="VWF_A"/>
</dbReference>
<dbReference type="InterPro" id="IPR002881">
    <property type="entry name" value="DUF58"/>
</dbReference>
<dbReference type="InterPro" id="IPR036465">
    <property type="entry name" value="vWFA_dom_sf"/>
</dbReference>
<evidence type="ECO:0000313" key="3">
    <source>
        <dbReference type="Proteomes" id="UP000000310"/>
    </source>
</evidence>
<dbReference type="SUPFAM" id="SSF53300">
    <property type="entry name" value="vWA-like"/>
    <property type="match status" value="1"/>
</dbReference>
<protein>
    <recommendedName>
        <fullName evidence="1">VWFA domain-containing protein</fullName>
    </recommendedName>
</protein>
<name>F0SDM9_PSESL</name>
<dbReference type="Gene3D" id="3.40.50.410">
    <property type="entry name" value="von Willebrand factor, type A domain"/>
    <property type="match status" value="1"/>
</dbReference>
<keyword evidence="3" id="KW-1185">Reference proteome</keyword>
<organism evidence="2 3">
    <name type="scientific">Pseudopedobacter saltans (strain ATCC 51119 / DSM 12145 / JCM 21818 / CCUG 39354 / LMG 10337 / NBRC 100064 / NCIMB 13643)</name>
    <name type="common">Pedobacter saltans</name>
    <dbReference type="NCBI Taxonomy" id="762903"/>
    <lineage>
        <taxon>Bacteria</taxon>
        <taxon>Pseudomonadati</taxon>
        <taxon>Bacteroidota</taxon>
        <taxon>Sphingobacteriia</taxon>
        <taxon>Sphingobacteriales</taxon>
        <taxon>Sphingobacteriaceae</taxon>
        <taxon>Pseudopedobacter</taxon>
    </lineage>
</organism>
<gene>
    <name evidence="2" type="ordered locus">Pedsa_0170</name>
</gene>
<dbReference type="STRING" id="762903.Pedsa_0170"/>
<reference evidence="2 3" key="1">
    <citation type="journal article" date="2011" name="Stand. Genomic Sci.">
        <title>Complete genome sequence of the gliding, heparinolytic Pedobacter saltans type strain (113).</title>
        <authorList>
            <person name="Liolios K."/>
            <person name="Sikorski J."/>
            <person name="Lu M."/>
            <person name="Nolan M."/>
            <person name="Lapidus A."/>
            <person name="Lucas S."/>
            <person name="Hammon N."/>
            <person name="Deshpande S."/>
            <person name="Cheng J.F."/>
            <person name="Tapia R."/>
            <person name="Han C."/>
            <person name="Goodwin L."/>
            <person name="Pitluck S."/>
            <person name="Huntemann M."/>
            <person name="Ivanova N."/>
            <person name="Pagani I."/>
            <person name="Mavromatis K."/>
            <person name="Ovchinikova G."/>
            <person name="Pati A."/>
            <person name="Chen A."/>
            <person name="Palaniappan K."/>
            <person name="Land M."/>
            <person name="Hauser L."/>
            <person name="Brambilla E.M."/>
            <person name="Kotsyurbenko O."/>
            <person name="Rohde M."/>
            <person name="Tindall B.J."/>
            <person name="Abt B."/>
            <person name="Goker M."/>
            <person name="Detter J.C."/>
            <person name="Woyke T."/>
            <person name="Bristow J."/>
            <person name="Eisen J.A."/>
            <person name="Markowitz V."/>
            <person name="Hugenholtz P."/>
            <person name="Klenk H.P."/>
            <person name="Kyrpides N.C."/>
        </authorList>
    </citation>
    <scope>NUCLEOTIDE SEQUENCE [LARGE SCALE GENOMIC DNA]</scope>
    <source>
        <strain evidence="3">ATCC 51119 / DSM 12145 / JCM 21818 / LMG 10337 / NBRC 100064 / NCIMB 13643</strain>
    </source>
</reference>
<dbReference type="eggNOG" id="COG1721">
    <property type="taxonomic scope" value="Bacteria"/>
</dbReference>
<evidence type="ECO:0000313" key="2">
    <source>
        <dbReference type="EMBL" id="ADY50756.1"/>
    </source>
</evidence>
<dbReference type="Proteomes" id="UP000000310">
    <property type="component" value="Chromosome"/>
</dbReference>
<evidence type="ECO:0000259" key="1">
    <source>
        <dbReference type="SMART" id="SM00327"/>
    </source>
</evidence>
<dbReference type="EMBL" id="CP002545">
    <property type="protein sequence ID" value="ADY50756.1"/>
    <property type="molecule type" value="Genomic_DNA"/>
</dbReference>
<accession>F0SDM9</accession>
<dbReference type="RefSeq" id="WP_013631259.1">
    <property type="nucleotide sequence ID" value="NC_015177.1"/>
</dbReference>
<proteinExistence type="predicted"/>